<reference evidence="2 3" key="1">
    <citation type="submission" date="2015-07" db="EMBL/GenBank/DDBJ databases">
        <title>The genome of Dufourea novaeangliae.</title>
        <authorList>
            <person name="Pan H."/>
            <person name="Kapheim K."/>
        </authorList>
    </citation>
    <scope>NUCLEOTIDE SEQUENCE [LARGE SCALE GENOMIC DNA]</scope>
    <source>
        <strain evidence="2">0120121106</strain>
        <tissue evidence="2">Whole body</tissue>
    </source>
</reference>
<dbReference type="Proteomes" id="UP000076502">
    <property type="component" value="Unassembled WGS sequence"/>
</dbReference>
<name>A0A154NZR3_DUFNO</name>
<dbReference type="STRING" id="178035.A0A154NZR3"/>
<feature type="compositionally biased region" description="Low complexity" evidence="1">
    <location>
        <begin position="136"/>
        <end position="145"/>
    </location>
</feature>
<feature type="compositionally biased region" description="Polar residues" evidence="1">
    <location>
        <begin position="533"/>
        <end position="555"/>
    </location>
</feature>
<feature type="compositionally biased region" description="Polar residues" evidence="1">
    <location>
        <begin position="748"/>
        <end position="770"/>
    </location>
</feature>
<feature type="compositionally biased region" description="Basic and acidic residues" evidence="1">
    <location>
        <begin position="900"/>
        <end position="923"/>
    </location>
</feature>
<accession>A0A154NZR3</accession>
<feature type="compositionally biased region" description="Basic and acidic residues" evidence="1">
    <location>
        <begin position="455"/>
        <end position="493"/>
    </location>
</feature>
<feature type="compositionally biased region" description="Low complexity" evidence="1">
    <location>
        <begin position="630"/>
        <end position="643"/>
    </location>
</feature>
<evidence type="ECO:0000313" key="3">
    <source>
        <dbReference type="Proteomes" id="UP000076502"/>
    </source>
</evidence>
<feature type="region of interest" description="Disordered" evidence="1">
    <location>
        <begin position="455"/>
        <end position="990"/>
    </location>
</feature>
<proteinExistence type="predicted"/>
<feature type="compositionally biased region" description="Basic and acidic residues" evidence="1">
    <location>
        <begin position="815"/>
        <end position="826"/>
    </location>
</feature>
<evidence type="ECO:0000313" key="2">
    <source>
        <dbReference type="EMBL" id="KZC05101.1"/>
    </source>
</evidence>
<organism evidence="2 3">
    <name type="scientific">Dufourea novaeangliae</name>
    <name type="common">Sweat bee</name>
    <dbReference type="NCBI Taxonomy" id="178035"/>
    <lineage>
        <taxon>Eukaryota</taxon>
        <taxon>Metazoa</taxon>
        <taxon>Ecdysozoa</taxon>
        <taxon>Arthropoda</taxon>
        <taxon>Hexapoda</taxon>
        <taxon>Insecta</taxon>
        <taxon>Pterygota</taxon>
        <taxon>Neoptera</taxon>
        <taxon>Endopterygota</taxon>
        <taxon>Hymenoptera</taxon>
        <taxon>Apocrita</taxon>
        <taxon>Aculeata</taxon>
        <taxon>Apoidea</taxon>
        <taxon>Anthophila</taxon>
        <taxon>Halictidae</taxon>
        <taxon>Rophitinae</taxon>
        <taxon>Dufourea</taxon>
    </lineage>
</organism>
<feature type="compositionally biased region" description="Low complexity" evidence="1">
    <location>
        <begin position="345"/>
        <end position="355"/>
    </location>
</feature>
<feature type="region of interest" description="Disordered" evidence="1">
    <location>
        <begin position="1039"/>
        <end position="1085"/>
    </location>
</feature>
<feature type="compositionally biased region" description="Basic and acidic residues" evidence="1">
    <location>
        <begin position="1039"/>
        <end position="1061"/>
    </location>
</feature>
<feature type="region of interest" description="Disordered" evidence="1">
    <location>
        <begin position="98"/>
        <end position="153"/>
    </location>
</feature>
<keyword evidence="3" id="KW-1185">Reference proteome</keyword>
<feature type="compositionally biased region" description="Polar residues" evidence="1">
    <location>
        <begin position="977"/>
        <end position="988"/>
    </location>
</feature>
<feature type="compositionally biased region" description="Polar residues" evidence="1">
    <location>
        <begin position="569"/>
        <end position="590"/>
    </location>
</feature>
<dbReference type="OrthoDB" id="7490880at2759"/>
<feature type="compositionally biased region" description="Basic and acidic residues" evidence="1">
    <location>
        <begin position="113"/>
        <end position="127"/>
    </location>
</feature>
<gene>
    <name evidence="2" type="ORF">WN55_08708</name>
</gene>
<feature type="compositionally biased region" description="Acidic residues" evidence="1">
    <location>
        <begin position="827"/>
        <end position="837"/>
    </location>
</feature>
<feature type="region of interest" description="Disordered" evidence="1">
    <location>
        <begin position="318"/>
        <end position="361"/>
    </location>
</feature>
<evidence type="ECO:0000256" key="1">
    <source>
        <dbReference type="SAM" id="MobiDB-lite"/>
    </source>
</evidence>
<feature type="compositionally biased region" description="Basic and acidic residues" evidence="1">
    <location>
        <begin position="517"/>
        <end position="529"/>
    </location>
</feature>
<dbReference type="EMBL" id="KQ434786">
    <property type="protein sequence ID" value="KZC05101.1"/>
    <property type="molecule type" value="Genomic_DNA"/>
</dbReference>
<feature type="compositionally biased region" description="Polar residues" evidence="1">
    <location>
        <begin position="845"/>
        <end position="863"/>
    </location>
</feature>
<feature type="compositionally biased region" description="Polar residues" evidence="1">
    <location>
        <begin position="924"/>
        <end position="936"/>
    </location>
</feature>
<feature type="compositionally biased region" description="Polar residues" evidence="1">
    <location>
        <begin position="683"/>
        <end position="695"/>
    </location>
</feature>
<sequence length="1299" mass="147656">MAKRKSINKRLSRYSRSTVGSAILDPDTGLLDNEQPYWWRNLENDTIARPSARFSTLNQTSQHLNSNSLLETSKPEGEWWKVLDTPSRRSKSLVTIPNRSSKAALSESDEESEIAKKEPPLRSEAKKVHGNTSNALKVSKSSVLSTSQHKVGRNSSVYDSKITDEVPVVSRQLAKNKSTSLNQSQETDEILKQKPSIFRQKGKNRDENIFEEILNERREAGSKKKNKLSIASASPIIARADPRTVSSLIENEPNTSDWSIPKITSTLLENTVSFQQSSAKDSTSDTETIILKRKSKLLMRRNIDTKRNVFKNILTEEESDADNEDENRSIPTQSAKKPIERVRVVESSVTSSETSNTDQDLREVSKVRSKLLRGMYRSQRKNMFEEILEADEHSHRTISSNRSKGQNFAVEDVLDTPMARHRSVSSREDSNIASEDINLKLSSCTDASDIEIIRASRDNSNKERTMDGRSVRSKIDHTGTREQKVTNATDDRSSNISSHRKSIFLGNDQEDDVLAEENIKVSRREEQGHVRSSPKSGSMDRSQMQLNTTIRNQGVSDNESESSDDESTWKNQTISSDQLGNQSISGIANKNKSREVEDTAPRGSKMFNRDQERSKLHSTNISEKSHNQTPSKRPSRSSSKLLKQVPSVAENKNEDEDDSDAGEKTGPRGSKMFNRDQERSKLHSTNISEKSYNETPSKRPSRSSSKLLKQVPSVAENKNEDEDDSDAGEKIIPRGRKMFLRDQERSNLHSTNIFEKSHNQTPSKKPTIISNKLLKKVSSVTATEDKDKSDAAANEEEPAETENVVETPLKVPQKHLSESRKHLDFDRNEEEMQSEAEDSTRGRSSKGSTKRVVQQSFVNWRQSTDTEDVPVRSKELKKRRVLFSGEEDSEETKRTRRRRIETPRRSETVDTAKDASKKSRDANDSITKGQAETGTQEENRDSRGSQKQSIELGSKANVETGKKTRKRDSKRSGLLSPRNNNVPLSTLAATEKSPIASTRLPISQNQRTIKDFFRRAGTVPASQVLGDKQKMDEIRMKLDRIKKQETDRTEKEKSNDHEKKLPSRGGKTNMFGRGGKSAPKQSSATKAEVHKAFLVNGTRYKVPRLPRPKHWVTDRLYRYLWKSMEPKYNEKTRLVSEKFVRQLSNVTTVIMKSKAYLYYKAELHALMQEMARLGIIRTRRDFYNFCHEYLPYELQFKMVPILLPGNERNIPYEPDKAIKKLSTRSRAAKKSRYLTTWQSAMPDFETTSLSWSLPSLDAKSIDTYTTYVAESSEEDCVSTCCYCDECEENQRNENIENEM</sequence>
<protein>
    <submittedName>
        <fullName evidence="2">Uncharacterized protein</fullName>
    </submittedName>
</protein>